<reference evidence="2 3" key="1">
    <citation type="submission" date="2015-04" db="EMBL/GenBank/DDBJ databases">
        <title>Complete genome sequence of Schizopora paradoxa KUC8140, a cosmopolitan wood degrader in East Asia.</title>
        <authorList>
            <consortium name="DOE Joint Genome Institute"/>
            <person name="Min B."/>
            <person name="Park H."/>
            <person name="Jang Y."/>
            <person name="Kim J.-J."/>
            <person name="Kim K.H."/>
            <person name="Pangilinan J."/>
            <person name="Lipzen A."/>
            <person name="Riley R."/>
            <person name="Grigoriev I.V."/>
            <person name="Spatafora J.W."/>
            <person name="Choi I.-G."/>
        </authorList>
    </citation>
    <scope>NUCLEOTIDE SEQUENCE [LARGE SCALE GENOMIC DNA]</scope>
    <source>
        <strain evidence="2 3">KUC8140</strain>
    </source>
</reference>
<dbReference type="Proteomes" id="UP000053477">
    <property type="component" value="Unassembled WGS sequence"/>
</dbReference>
<evidence type="ECO:0000313" key="3">
    <source>
        <dbReference type="Proteomes" id="UP000053477"/>
    </source>
</evidence>
<sequence>MSDSANPEVAPSPPPITKVTQATQQSTKKASKSTDKRKRAKNKATLDANGFPKSLTPEQSTWLDAFNEEYLSTSNRKAFFDRTVKSFCDEFSSCLIENSPKLTRDKVTRHFYNLNNANTDGQASKKESSINKSSIFTFEKKLKKTTALALFTEENREHICDRIAEEREAEDLPTTQNPRLYNQIRSAEYNGLSEDDKEVWVETAANVNELRAAALEMPAEEEIIAKNQAELKAVLQQSLERLIGNGHNQIGTKVRFRLRTYLEDTDGQVHSFEINLGKDAAGKHFHETEMFKNEKPNDWKEWAAYSLASESSEQSLTSDSQQASASSANESSEIEEEEQPCRPPKNSATSRLVIDDDDNDADPQSPIIIHDDDDGNNKSDTSRNNSSLGTSFRLPEQPGFSEHPATPLQTNSANVPSRDPSAPVEVDPKSLEASNGGVDTPGCRQDDAAGVVSGVPSTPENNNTSFARRSPLEQGAATEFNPASVEITLPPTSETPVNEGQLNVDPIAPEIEEPIVPVTTPANDRGQSLPPVLDSPSNPPNEGASTPSTETERVNDVESTKKKNTSTRNKRKATSCQADEDAPLPARVTRATAKIIEAESTRKSKRTRRR</sequence>
<evidence type="ECO:0000256" key="1">
    <source>
        <dbReference type="SAM" id="MobiDB-lite"/>
    </source>
</evidence>
<feature type="compositionally biased region" description="Polar residues" evidence="1">
    <location>
        <begin position="18"/>
        <end position="28"/>
    </location>
</feature>
<organism evidence="2 3">
    <name type="scientific">Schizopora paradoxa</name>
    <dbReference type="NCBI Taxonomy" id="27342"/>
    <lineage>
        <taxon>Eukaryota</taxon>
        <taxon>Fungi</taxon>
        <taxon>Dikarya</taxon>
        <taxon>Basidiomycota</taxon>
        <taxon>Agaricomycotina</taxon>
        <taxon>Agaricomycetes</taxon>
        <taxon>Hymenochaetales</taxon>
        <taxon>Schizoporaceae</taxon>
        <taxon>Schizopora</taxon>
    </lineage>
</organism>
<feature type="compositionally biased region" description="Low complexity" evidence="1">
    <location>
        <begin position="506"/>
        <end position="521"/>
    </location>
</feature>
<keyword evidence="3" id="KW-1185">Reference proteome</keyword>
<feature type="region of interest" description="Disordered" evidence="1">
    <location>
        <begin position="310"/>
        <end position="610"/>
    </location>
</feature>
<feature type="compositionally biased region" description="Basic residues" evidence="1">
    <location>
        <begin position="562"/>
        <end position="573"/>
    </location>
</feature>
<name>A0A0H2QYI3_9AGAM</name>
<dbReference type="EMBL" id="KQ086479">
    <property type="protein sequence ID" value="KLO04630.1"/>
    <property type="molecule type" value="Genomic_DNA"/>
</dbReference>
<protein>
    <submittedName>
        <fullName evidence="2">Uncharacterized protein</fullName>
    </submittedName>
</protein>
<feature type="compositionally biased region" description="Basic residues" evidence="1">
    <location>
        <begin position="29"/>
        <end position="42"/>
    </location>
</feature>
<evidence type="ECO:0000313" key="2">
    <source>
        <dbReference type="EMBL" id="KLO04630.1"/>
    </source>
</evidence>
<feature type="region of interest" description="Disordered" evidence="1">
    <location>
        <begin position="1"/>
        <end position="53"/>
    </location>
</feature>
<dbReference type="AlphaFoldDB" id="A0A0H2QYI3"/>
<feature type="compositionally biased region" description="Polar residues" evidence="1">
    <location>
        <begin position="490"/>
        <end position="501"/>
    </location>
</feature>
<feature type="compositionally biased region" description="Basic and acidic residues" evidence="1">
    <location>
        <begin position="550"/>
        <end position="561"/>
    </location>
</feature>
<feature type="compositionally biased region" description="Polar residues" evidence="1">
    <location>
        <begin position="455"/>
        <end position="467"/>
    </location>
</feature>
<gene>
    <name evidence="2" type="ORF">SCHPADRAFT_947563</name>
</gene>
<dbReference type="InParanoid" id="A0A0H2QYI3"/>
<accession>A0A0H2QYI3</accession>
<proteinExistence type="predicted"/>
<feature type="compositionally biased region" description="Low complexity" evidence="1">
    <location>
        <begin position="310"/>
        <end position="331"/>
    </location>
</feature>
<dbReference type="STRING" id="27342.A0A0H2QYI3"/>